<feature type="transmembrane region" description="Helical" evidence="5">
    <location>
        <begin position="242"/>
        <end position="264"/>
    </location>
</feature>
<keyword evidence="2 5" id="KW-0812">Transmembrane</keyword>
<feature type="transmembrane region" description="Helical" evidence="5">
    <location>
        <begin position="215"/>
        <end position="236"/>
    </location>
</feature>
<feature type="domain" description="Major facilitator superfamily (MFS) profile" evidence="6">
    <location>
        <begin position="47"/>
        <end position="508"/>
    </location>
</feature>
<reference evidence="7" key="1">
    <citation type="submission" date="2022-03" db="EMBL/GenBank/DDBJ databases">
        <title>A functionally conserved STORR gene fusion in Papaver species that diverged 16.8 million years ago.</title>
        <authorList>
            <person name="Catania T."/>
        </authorList>
    </citation>
    <scope>NUCLEOTIDE SEQUENCE</scope>
    <source>
        <strain evidence="7">S-191538</strain>
    </source>
</reference>
<feature type="transmembrane region" description="Helical" evidence="5">
    <location>
        <begin position="394"/>
        <end position="412"/>
    </location>
</feature>
<keyword evidence="8" id="KW-1185">Reference proteome</keyword>
<dbReference type="PROSITE" id="PS50850">
    <property type="entry name" value="MFS"/>
    <property type="match status" value="1"/>
</dbReference>
<dbReference type="SUPFAM" id="SSF103473">
    <property type="entry name" value="MFS general substrate transporter"/>
    <property type="match status" value="1"/>
</dbReference>
<dbReference type="Pfam" id="PF00083">
    <property type="entry name" value="Sugar_tr"/>
    <property type="match status" value="1"/>
</dbReference>
<gene>
    <name evidence="7" type="ORF">MKW94_010100</name>
</gene>
<evidence type="ECO:0000256" key="3">
    <source>
        <dbReference type="ARBA" id="ARBA00022989"/>
    </source>
</evidence>
<dbReference type="GO" id="GO:0016020">
    <property type="term" value="C:membrane"/>
    <property type="evidence" value="ECO:0007669"/>
    <property type="project" value="UniProtKB-SubCell"/>
</dbReference>
<evidence type="ECO:0000259" key="6">
    <source>
        <dbReference type="PROSITE" id="PS50850"/>
    </source>
</evidence>
<comment type="subcellular location">
    <subcellularLocation>
        <location evidence="1">Membrane</location>
        <topology evidence="1">Multi-pass membrane protein</topology>
    </subcellularLocation>
</comment>
<sequence length="541" mass="59659">MTDLSDLLNSDEFDDSQTHPLLEKFTGTLDETIERFIGSFGWAQLLQAIVVSFAWVFDAQQTFISVFTDAEPTWHCIDPNNKYAYCNSTIITNSCKLPRNAWTWNEPMQTSTVSEWDLSCLGPVIAGLPTSSFFSGCLLGGLVLATLADSSLGRKNLLVISCLMMSLSAFFTAFSPNIWIYSVLRFITGFGRATIGTCALVLSTEIVGKSRRDKVGIIGFIFFTLGFLSLPAMAYFTRGSSWRVLYILTSVPAVIYSVIVHFMVHESPRWLMVQGRKEEAITTLRSIASPDSYGSNNSVLIISLSGTSIEMEQWNADLYAAIKILWDKKWAFRRLSAVMVVSFGVGMMYYGIPLGVGNLASSLYLSVTLNALSELPSSLITYFLIGRLKRRSSMLFFTMLSGICSIMCVIIHEGQPVLRIGVELLSFFSTCTAFDVLLIYTLELFPTCVRNSALSMVRQALVFGGVFSPILIAAERGVDDNGFLSYGVFGLVICVCGLFTVCLPETRGEIICDTMDEEEEKAKISTIKASDNKGALVVPHV</sequence>
<dbReference type="EMBL" id="JAJJMA010108515">
    <property type="protein sequence ID" value="MCL7031081.1"/>
    <property type="molecule type" value="Genomic_DNA"/>
</dbReference>
<dbReference type="GO" id="GO:0022857">
    <property type="term" value="F:transmembrane transporter activity"/>
    <property type="evidence" value="ECO:0007669"/>
    <property type="project" value="InterPro"/>
</dbReference>
<feature type="transmembrane region" description="Helical" evidence="5">
    <location>
        <begin position="364"/>
        <end position="385"/>
    </location>
</feature>
<dbReference type="InterPro" id="IPR036259">
    <property type="entry name" value="MFS_trans_sf"/>
</dbReference>
<feature type="transmembrane region" description="Helical" evidence="5">
    <location>
        <begin position="335"/>
        <end position="352"/>
    </location>
</feature>
<feature type="transmembrane region" description="Helical" evidence="5">
    <location>
        <begin position="124"/>
        <end position="145"/>
    </location>
</feature>
<feature type="transmembrane region" description="Helical" evidence="5">
    <location>
        <begin position="424"/>
        <end position="445"/>
    </location>
</feature>
<feature type="transmembrane region" description="Helical" evidence="5">
    <location>
        <begin position="180"/>
        <end position="203"/>
    </location>
</feature>
<dbReference type="InterPro" id="IPR020846">
    <property type="entry name" value="MFS_dom"/>
</dbReference>
<comment type="caution">
    <text evidence="7">The sequence shown here is derived from an EMBL/GenBank/DDBJ whole genome shotgun (WGS) entry which is preliminary data.</text>
</comment>
<proteinExistence type="predicted"/>
<dbReference type="Proteomes" id="UP001177140">
    <property type="component" value="Unassembled WGS sequence"/>
</dbReference>
<evidence type="ECO:0000256" key="2">
    <source>
        <dbReference type="ARBA" id="ARBA00022692"/>
    </source>
</evidence>
<feature type="transmembrane region" description="Helical" evidence="5">
    <location>
        <begin position="486"/>
        <end position="503"/>
    </location>
</feature>
<evidence type="ECO:0000313" key="8">
    <source>
        <dbReference type="Proteomes" id="UP001177140"/>
    </source>
</evidence>
<evidence type="ECO:0000256" key="4">
    <source>
        <dbReference type="ARBA" id="ARBA00023136"/>
    </source>
</evidence>
<protein>
    <recommendedName>
        <fullName evidence="6">Major facilitator superfamily (MFS) profile domain-containing protein</fullName>
    </recommendedName>
</protein>
<dbReference type="AlphaFoldDB" id="A0AA41S715"/>
<feature type="transmembrane region" description="Helical" evidence="5">
    <location>
        <begin position="157"/>
        <end position="174"/>
    </location>
</feature>
<dbReference type="PANTHER" id="PTHR24064">
    <property type="entry name" value="SOLUTE CARRIER FAMILY 22 MEMBER"/>
    <property type="match status" value="1"/>
</dbReference>
<name>A0AA41S715_PAPNU</name>
<dbReference type="Gene3D" id="1.20.1250.20">
    <property type="entry name" value="MFS general substrate transporter like domains"/>
    <property type="match status" value="1"/>
</dbReference>
<evidence type="ECO:0000313" key="7">
    <source>
        <dbReference type="EMBL" id="MCL7031081.1"/>
    </source>
</evidence>
<dbReference type="InterPro" id="IPR005828">
    <property type="entry name" value="MFS_sugar_transport-like"/>
</dbReference>
<evidence type="ECO:0000256" key="5">
    <source>
        <dbReference type="SAM" id="Phobius"/>
    </source>
</evidence>
<evidence type="ECO:0000256" key="1">
    <source>
        <dbReference type="ARBA" id="ARBA00004141"/>
    </source>
</evidence>
<accession>A0AA41S715</accession>
<keyword evidence="3 5" id="KW-1133">Transmembrane helix</keyword>
<keyword evidence="4 5" id="KW-0472">Membrane</keyword>
<organism evidence="7 8">
    <name type="scientific">Papaver nudicaule</name>
    <name type="common">Iceland poppy</name>
    <dbReference type="NCBI Taxonomy" id="74823"/>
    <lineage>
        <taxon>Eukaryota</taxon>
        <taxon>Viridiplantae</taxon>
        <taxon>Streptophyta</taxon>
        <taxon>Embryophyta</taxon>
        <taxon>Tracheophyta</taxon>
        <taxon>Spermatophyta</taxon>
        <taxon>Magnoliopsida</taxon>
        <taxon>Ranunculales</taxon>
        <taxon>Papaveraceae</taxon>
        <taxon>Papaveroideae</taxon>
        <taxon>Papaver</taxon>
    </lineage>
</organism>
<feature type="transmembrane region" description="Helical" evidence="5">
    <location>
        <begin position="457"/>
        <end position="474"/>
    </location>
</feature>